<proteinExistence type="predicted"/>
<dbReference type="AlphaFoldDB" id="A0A7J6S8B3"/>
<keyword evidence="2" id="KW-1185">Reference proteome</keyword>
<feature type="non-terminal residue" evidence="1">
    <location>
        <position position="1"/>
    </location>
</feature>
<dbReference type="EMBL" id="JABANO010020201">
    <property type="protein sequence ID" value="KAF4728895.1"/>
    <property type="molecule type" value="Genomic_DNA"/>
</dbReference>
<comment type="caution">
    <text evidence="1">The sequence shown here is derived from an EMBL/GenBank/DDBJ whole genome shotgun (WGS) entry which is preliminary data.</text>
</comment>
<accession>A0A7J6S8B3</accession>
<evidence type="ECO:0000313" key="1">
    <source>
        <dbReference type="EMBL" id="KAF4728895.1"/>
    </source>
</evidence>
<evidence type="ECO:0000313" key="2">
    <source>
        <dbReference type="Proteomes" id="UP000553632"/>
    </source>
</evidence>
<sequence length="149" mass="16981">MMDQAPPTAEGLEKRRSQTSVGVEDAKLWAAELEKLRRGTACVFLNKFEEAEKIFRSGIFANSEYDMLPVPARACWTALPPLRTTSFDDCLSRVWLTEKLAAESPDQWILQQSFVKAGVNLTRSWTWIKSMEKEVLEYEGYEADVVKSL</sequence>
<protein>
    <submittedName>
        <fullName evidence="1">Uncharacterized protein</fullName>
    </submittedName>
</protein>
<name>A0A7J6S8B3_PEROL</name>
<dbReference type="Proteomes" id="UP000553632">
    <property type="component" value="Unassembled WGS sequence"/>
</dbReference>
<gene>
    <name evidence="1" type="ORF">FOZ63_016955</name>
</gene>
<reference evidence="1 2" key="1">
    <citation type="submission" date="2020-04" db="EMBL/GenBank/DDBJ databases">
        <title>Perkinsus olseni comparative genomics.</title>
        <authorList>
            <person name="Bogema D.R."/>
        </authorList>
    </citation>
    <scope>NUCLEOTIDE SEQUENCE [LARGE SCALE GENOMIC DNA]</scope>
    <source>
        <strain evidence="1 2">ATCC PRA-207</strain>
    </source>
</reference>
<organism evidence="1 2">
    <name type="scientific">Perkinsus olseni</name>
    <name type="common">Perkinsus atlanticus</name>
    <dbReference type="NCBI Taxonomy" id="32597"/>
    <lineage>
        <taxon>Eukaryota</taxon>
        <taxon>Sar</taxon>
        <taxon>Alveolata</taxon>
        <taxon>Perkinsozoa</taxon>
        <taxon>Perkinsea</taxon>
        <taxon>Perkinsida</taxon>
        <taxon>Perkinsidae</taxon>
        <taxon>Perkinsus</taxon>
    </lineage>
</organism>